<proteinExistence type="predicted"/>
<reference evidence="1 3" key="1">
    <citation type="submission" date="2018-09" db="EMBL/GenBank/DDBJ databases">
        <title>Murine metabolic-syndrome-specific gut microbial biobank.</title>
        <authorList>
            <person name="Liu C."/>
        </authorList>
    </citation>
    <scope>NUCLEOTIDE SEQUENCE [LARGE SCALE GENOMIC DNA]</scope>
    <source>
        <strain evidence="1 3">8-P5</strain>
    </source>
</reference>
<name>A0A3L7ZQQ6_PARDI</name>
<evidence type="ECO:0000313" key="2">
    <source>
        <dbReference type="EMBL" id="TGY63651.1"/>
    </source>
</evidence>
<dbReference type="InterPro" id="IPR038056">
    <property type="entry name" value="YjbR-like_sf"/>
</dbReference>
<reference evidence="2 4" key="2">
    <citation type="submission" date="2019-04" db="EMBL/GenBank/DDBJ databases">
        <title>Microbes associate with the intestines of laboratory mice.</title>
        <authorList>
            <person name="Navarre W."/>
            <person name="Wong E."/>
            <person name="Huang K."/>
            <person name="Tropini C."/>
            <person name="Ng K."/>
            <person name="Yu B."/>
        </authorList>
    </citation>
    <scope>NUCLEOTIDE SEQUENCE [LARGE SCALE GENOMIC DNA]</scope>
    <source>
        <strain evidence="2 4">NM39_I3</strain>
    </source>
</reference>
<dbReference type="SUPFAM" id="SSF142906">
    <property type="entry name" value="YjbR-like"/>
    <property type="match status" value="1"/>
</dbReference>
<dbReference type="EMBL" id="RAYI01000010">
    <property type="protein sequence ID" value="RLT74069.1"/>
    <property type="molecule type" value="Genomic_DNA"/>
</dbReference>
<evidence type="ECO:0000313" key="3">
    <source>
        <dbReference type="Proteomes" id="UP000278164"/>
    </source>
</evidence>
<evidence type="ECO:0000313" key="1">
    <source>
        <dbReference type="EMBL" id="RLT74069.1"/>
    </source>
</evidence>
<comment type="caution">
    <text evidence="1">The sequence shown here is derived from an EMBL/GenBank/DDBJ whole genome shotgun (WGS) entry which is preliminary data.</text>
</comment>
<sequence>MNIEEFREYYLSLKGVYEKMPFTNVPDKYNQGELQVRCSGITPGWHMNKVTPFISHLRRTFERLYVHL</sequence>
<dbReference type="AlphaFoldDB" id="A0A3L7ZQQ6"/>
<dbReference type="Proteomes" id="UP000310032">
    <property type="component" value="Unassembled WGS sequence"/>
</dbReference>
<gene>
    <name evidence="1" type="ORF">D7V78_06475</name>
    <name evidence="2" type="ORF">E5342_01345</name>
</gene>
<dbReference type="EMBL" id="SRYM01000002">
    <property type="protein sequence ID" value="TGY63651.1"/>
    <property type="molecule type" value="Genomic_DNA"/>
</dbReference>
<dbReference type="Proteomes" id="UP000278164">
    <property type="component" value="Unassembled WGS sequence"/>
</dbReference>
<organism evidence="1 3">
    <name type="scientific">Parabacteroides distasonis</name>
    <dbReference type="NCBI Taxonomy" id="823"/>
    <lineage>
        <taxon>Bacteria</taxon>
        <taxon>Pseudomonadati</taxon>
        <taxon>Bacteroidota</taxon>
        <taxon>Bacteroidia</taxon>
        <taxon>Bacteroidales</taxon>
        <taxon>Tannerellaceae</taxon>
        <taxon>Parabacteroides</taxon>
    </lineage>
</organism>
<dbReference type="OrthoDB" id="9789813at2"/>
<protein>
    <submittedName>
        <fullName evidence="1">Uncharacterized protein</fullName>
    </submittedName>
</protein>
<accession>A0A3L7ZQQ6</accession>
<evidence type="ECO:0000313" key="4">
    <source>
        <dbReference type="Proteomes" id="UP000310032"/>
    </source>
</evidence>